<dbReference type="InterPro" id="IPR010090">
    <property type="entry name" value="Phage_tape_meas"/>
</dbReference>
<dbReference type="Pfam" id="PF01551">
    <property type="entry name" value="Peptidase_M23"/>
    <property type="match status" value="1"/>
</dbReference>
<feature type="region of interest" description="Disordered" evidence="2">
    <location>
        <begin position="31"/>
        <end position="86"/>
    </location>
</feature>
<evidence type="ECO:0000256" key="2">
    <source>
        <dbReference type="SAM" id="MobiDB-lite"/>
    </source>
</evidence>
<feature type="compositionally biased region" description="Basic and acidic residues" evidence="2">
    <location>
        <begin position="815"/>
        <end position="839"/>
    </location>
</feature>
<proteinExistence type="predicted"/>
<name>A0AB38X7C4_LEVBR</name>
<feature type="compositionally biased region" description="Low complexity" evidence="2">
    <location>
        <begin position="31"/>
        <end position="61"/>
    </location>
</feature>
<dbReference type="RefSeq" id="WP_267668619.1">
    <property type="nucleotide sequence ID" value="NZ_CP113117.1"/>
</dbReference>
<gene>
    <name evidence="5" type="ORF">ORR04_05240</name>
</gene>
<feature type="compositionally biased region" description="Polar residues" evidence="2">
    <location>
        <begin position="62"/>
        <end position="71"/>
    </location>
</feature>
<dbReference type="Proteomes" id="UP001164768">
    <property type="component" value="Chromosome"/>
</dbReference>
<accession>A0AB38X7C4</accession>
<dbReference type="EMBL" id="CP113117">
    <property type="protein sequence ID" value="WAD02584.1"/>
    <property type="molecule type" value="Genomic_DNA"/>
</dbReference>
<feature type="region of interest" description="Disordered" evidence="2">
    <location>
        <begin position="1409"/>
        <end position="1440"/>
    </location>
</feature>
<feature type="compositionally biased region" description="Basic and acidic residues" evidence="2">
    <location>
        <begin position="1412"/>
        <end position="1427"/>
    </location>
</feature>
<dbReference type="NCBIfam" id="TIGR01760">
    <property type="entry name" value="tape_meas_TP901"/>
    <property type="match status" value="1"/>
</dbReference>
<evidence type="ECO:0000313" key="6">
    <source>
        <dbReference type="Proteomes" id="UP001164768"/>
    </source>
</evidence>
<evidence type="ECO:0000259" key="3">
    <source>
        <dbReference type="Pfam" id="PF01551"/>
    </source>
</evidence>
<sequence>MAIKHTTIDIDWKVDDSGLRSAEGSVKTLETATKSATTASASFSASQRASAAAQRESTSATKSYTEAQRNSGRQDRESAQDRAKLKEQVKEYETALKSSRKSLELSQKADASYTETLKAQGHAHAANSDHIRSLRGTYASLQTQYSKEVTQLQRVKTASGSTSEAYQAQRKRVNDLGLQMAKTSNELNGFNRAQKSMKTVSESANRVYDKTKALSLGVGAAFVYGAKKAIELQHEYKVTNNLLTTGGESARTSLKATKQMQADGAKYSIQYGKSQKSIAEGYQELTKRGYTSEQSLGSMKSMLKASVASGDSFSDVVHDSTAALESFGMRANSTAGMIKNTKTVTNQMAYAADLTATDFHSMGIALSYSGVSAKQAGLSLSETASAIGILSNNGLEADKAGTGLRKTLTSLQSPSKAAQGALDKLGLSTKDFTKKNGDMKSMADTFSLIQKHSAKLGATEKASVFHNLFGATGQQAGAILAENADQLGKLNEKVKDSAKNDYTGKLSAKNMQSAQNQINKFKQAASGLAITFAQTVLPSITKLAIGMGGLLEKFGKLDKSQKTMLTWTAITVAALAPAAKVVSVITTLGSAAIKTAKLIKGLAVSQDALAASSTALAESEGAASAATTGASAGGGLLSKGKSLAGGFVKGGLVAGGVTIIAQNLPTAIAGQSKGMSEAAKGRGISKDTKKQFLGGIGTDEWIGNKLGSAWKWANTTQQPAGSKPSKKSAKNPYKKFPQYAKKAISDVGKTFNEGEGRLIRATDANSKSVSKSLLSENAKTYNGLKKQVTNYGDTRIKESKRSLDVLVKNGSLTKKQEKSILDSEQKSNSKREASAKKAISEVTKSEANGGKGRQKAVANANAKIASLMSQGNAKQKVILGKLSDSTKKLSAKQGAAVVQSSYKAMRSTIKNANTTYTKSKSAAYKKYKAVMSAADHERYVTGTLSKKQYEAIKKKAEKTRDKSVGAAKDRRDKTVAAAQDEHEKVVREARAQTKGHLKQVDQETGQAVGLFQSMVNKINSILTGIKWPDMDHLTSNEIDKVSKSTAKSAVAQNKTLRNMDAGKKHPAATKSKATFRTAPKLNTGFAVGGDIRKTGMAMVGENGSEVLQRGKQFSVVGAKGAQLLQVRSGDRIYNHADVTKMARGSFGQRLPNFAAGTTQLTSFAAGSGAAMPGLSKKTSKDSILESKKMSKSVTKNYGDMSKKSASSLKQLNKKNASLWHDTRTDAESETTKLHKRAVKKFNDVKDDTVTSLKSMHKQFNSVTTDLVSDFGSIFGKLKGQAHDGMAGAISSMNSGISSIDTTLAQFGGNKSVLKPIHYATGSKGPIASDQLAVLNDATRGPRQELVARGSQLLKPIGKDVITPLKKGDEVFNGTQVEKAKPYLPHFKKGTGASDDKLISLASKNHKNPNVAWKRDFDNKTAKPKGSDLQRGLTTTAKGATDSVGPNWYKAGWNVISDAINGGSGAGGNWAHSPGLAKTDGFNSARGSGLHDGNDFSGAVGSAIHAVHGGEVIRVGYPPSGWGAVGHSIVVKSDDGYEEIYQEYGMAKNAKVSVGDTVRTGQTVATLGHNNVGTPPHVHIGVSKGSVWNHGGMSHNGWYDVTKMHGKSSGVEKSKSKDAGVEKLFKREIGKSALAWISKNLQNDSAGGSMGNPGGSGVKRWKSAVEKALRVNSLSATDWRVNDMLRLISRESGGNPTTVNNWDSNAKAGNPSKGLTQTTLSTFKANAFKGHTNILNGYDNILASIRYIKRRYGSGRAAFERVAASAYAKGGRPKVGEWSIVGEKGPELFKPDSAGTIYPHEKSKQIANQSIPSNSRHSSKPKIDFHPTIHVNITGDASGNITKQQVMKWVKEAMGESFEQLQDLLGGA</sequence>
<protein>
    <submittedName>
        <fullName evidence="5">Phage tail tape measure protein</fullName>
    </submittedName>
</protein>
<dbReference type="Pfam" id="PF10145">
    <property type="entry name" value="PhageMin_Tail"/>
    <property type="match status" value="1"/>
</dbReference>
<evidence type="ECO:0000313" key="5">
    <source>
        <dbReference type="EMBL" id="WAD02584.1"/>
    </source>
</evidence>
<feature type="domain" description="Phage tail tape measure protein" evidence="4">
    <location>
        <begin position="266"/>
        <end position="470"/>
    </location>
</feature>
<evidence type="ECO:0000259" key="4">
    <source>
        <dbReference type="Pfam" id="PF10145"/>
    </source>
</evidence>
<organism evidence="5 6">
    <name type="scientific">Levilactobacillus brevis</name>
    <name type="common">Lactobacillus brevis</name>
    <dbReference type="NCBI Taxonomy" id="1580"/>
    <lineage>
        <taxon>Bacteria</taxon>
        <taxon>Bacillati</taxon>
        <taxon>Bacillota</taxon>
        <taxon>Bacilli</taxon>
        <taxon>Lactobacillales</taxon>
        <taxon>Lactobacillaceae</taxon>
        <taxon>Levilactobacillus</taxon>
    </lineage>
</organism>
<reference evidence="5" key="1">
    <citation type="submission" date="2022-11" db="EMBL/GenBank/DDBJ databases">
        <title>Whole genome sequence of Levilactobacillus brevis SMB091.</title>
        <authorList>
            <person name="Kim J.-M."/>
            <person name="Kim O.-C."/>
            <person name="Choi Y.H."/>
            <person name="Han N.S."/>
            <person name="Hurh B."/>
        </authorList>
    </citation>
    <scope>NUCLEOTIDE SEQUENCE</scope>
    <source>
        <strain evidence="5">SMB091</strain>
    </source>
</reference>
<evidence type="ECO:0000256" key="1">
    <source>
        <dbReference type="ARBA" id="ARBA00022612"/>
    </source>
</evidence>
<dbReference type="InterPro" id="IPR023346">
    <property type="entry name" value="Lysozyme-like_dom_sf"/>
</dbReference>
<dbReference type="Gene3D" id="2.70.70.10">
    <property type="entry name" value="Glucose Permease (Domain IIA)"/>
    <property type="match status" value="1"/>
</dbReference>
<keyword evidence="1" id="KW-1188">Viral release from host cell</keyword>
<dbReference type="InterPro" id="IPR016047">
    <property type="entry name" value="M23ase_b-sheet_dom"/>
</dbReference>
<dbReference type="CDD" id="cd12797">
    <property type="entry name" value="M23_peptidase"/>
    <property type="match status" value="1"/>
</dbReference>
<dbReference type="PANTHER" id="PTHR37813">
    <property type="entry name" value="FELS-2 PROPHAGE PROTEIN"/>
    <property type="match status" value="1"/>
</dbReference>
<feature type="region of interest" description="Disordered" evidence="2">
    <location>
        <begin position="815"/>
        <end position="854"/>
    </location>
</feature>
<feature type="compositionally biased region" description="Basic and acidic residues" evidence="2">
    <location>
        <begin position="72"/>
        <end position="86"/>
    </location>
</feature>
<dbReference type="CDD" id="cd13402">
    <property type="entry name" value="LT_TF-like"/>
    <property type="match status" value="1"/>
</dbReference>
<dbReference type="SUPFAM" id="SSF53955">
    <property type="entry name" value="Lysozyme-like"/>
    <property type="match status" value="1"/>
</dbReference>
<feature type="domain" description="M23ase beta-sheet core" evidence="3">
    <location>
        <begin position="1489"/>
        <end position="1584"/>
    </location>
</feature>
<dbReference type="SUPFAM" id="SSF51261">
    <property type="entry name" value="Duplicated hybrid motif"/>
    <property type="match status" value="1"/>
</dbReference>
<dbReference type="InterPro" id="IPR011055">
    <property type="entry name" value="Dup_hybrid_motif"/>
</dbReference>
<feature type="region of interest" description="Disordered" evidence="2">
    <location>
        <begin position="960"/>
        <end position="984"/>
    </location>
</feature>
<dbReference type="PANTHER" id="PTHR37813:SF1">
    <property type="entry name" value="FELS-2 PROPHAGE PROTEIN"/>
    <property type="match status" value="1"/>
</dbReference>